<proteinExistence type="predicted"/>
<dbReference type="AlphaFoldDB" id="A0A9P6LH81"/>
<reference evidence="2" key="2">
    <citation type="submission" date="2020-11" db="EMBL/GenBank/DDBJ databases">
        <title>Whole genome sequencing of Colletotrichum sp.</title>
        <authorList>
            <person name="Li H."/>
        </authorList>
    </citation>
    <scope>NUCLEOTIDE SEQUENCE</scope>
    <source>
        <strain evidence="2">CkLH20</strain>
    </source>
</reference>
<feature type="region of interest" description="Disordered" evidence="1">
    <location>
        <begin position="1"/>
        <end position="20"/>
    </location>
</feature>
<gene>
    <name evidence="2" type="ORF">CkaCkLH20_10359</name>
</gene>
<reference evidence="2" key="1">
    <citation type="submission" date="2020-03" db="EMBL/GenBank/DDBJ databases">
        <authorList>
            <person name="He L."/>
        </authorList>
    </citation>
    <scope>NUCLEOTIDE SEQUENCE</scope>
    <source>
        <strain evidence="2">CkLH20</strain>
    </source>
</reference>
<name>A0A9P6LH81_9PEZI</name>
<dbReference type="GeneID" id="62166147"/>
<accession>A0A9P6LH81</accession>
<organism evidence="2 3">
    <name type="scientific">Colletotrichum karsti</name>
    <dbReference type="NCBI Taxonomy" id="1095194"/>
    <lineage>
        <taxon>Eukaryota</taxon>
        <taxon>Fungi</taxon>
        <taxon>Dikarya</taxon>
        <taxon>Ascomycota</taxon>
        <taxon>Pezizomycotina</taxon>
        <taxon>Sordariomycetes</taxon>
        <taxon>Hypocreomycetidae</taxon>
        <taxon>Glomerellales</taxon>
        <taxon>Glomerellaceae</taxon>
        <taxon>Colletotrichum</taxon>
        <taxon>Colletotrichum boninense species complex</taxon>
    </lineage>
</organism>
<evidence type="ECO:0000313" key="3">
    <source>
        <dbReference type="Proteomes" id="UP000781932"/>
    </source>
</evidence>
<sequence>MTRPLTVHSGADANVPRKNGLTDKRKTTVYQINPCNTAAKLYEAVVKDLRNLDFSLEFEDSRILLRLIGYLIEVIRKKLEDKHLRMNAGLNLIHSVLNTCGAIQTAIKDFPKDSYLEHKEISSRGVIELLVRVVVQKFGIAQHNKIDSEAFFLGKILKIPTSTALK</sequence>
<evidence type="ECO:0000256" key="1">
    <source>
        <dbReference type="SAM" id="MobiDB-lite"/>
    </source>
</evidence>
<protein>
    <submittedName>
        <fullName evidence="2">Uncharacterized protein</fullName>
    </submittedName>
</protein>
<keyword evidence="3" id="KW-1185">Reference proteome</keyword>
<comment type="caution">
    <text evidence="2">The sequence shown here is derived from an EMBL/GenBank/DDBJ whole genome shotgun (WGS) entry which is preliminary data.</text>
</comment>
<evidence type="ECO:0000313" key="2">
    <source>
        <dbReference type="EMBL" id="KAF9872267.1"/>
    </source>
</evidence>
<dbReference type="RefSeq" id="XP_038741728.1">
    <property type="nucleotide sequence ID" value="XM_038893073.1"/>
</dbReference>
<dbReference type="Proteomes" id="UP000781932">
    <property type="component" value="Unassembled WGS sequence"/>
</dbReference>
<dbReference type="EMBL" id="JAATWM020000039">
    <property type="protein sequence ID" value="KAF9872267.1"/>
    <property type="molecule type" value="Genomic_DNA"/>
</dbReference>